<sequence>MFDVGEVCSAWLKKLCSDAIKPTLRNARPCKGCLAGTKENACPTTTEDFSPGTIKEDLTGTKLKSPFLPPSGKNPSPPPSPLGVKGPKGTRRAQGGA</sequence>
<dbReference type="RefSeq" id="XP_024689500.1">
    <property type="nucleotide sequence ID" value="XM_024842091.1"/>
</dbReference>
<dbReference type="VEuPathDB" id="FungiDB:P168DRAFT_66621"/>
<dbReference type="GeneID" id="36549620"/>
<dbReference type="EMBL" id="MSFM01000013">
    <property type="protein sequence ID" value="PKY00906.1"/>
    <property type="molecule type" value="Genomic_DNA"/>
</dbReference>
<evidence type="ECO:0000256" key="1">
    <source>
        <dbReference type="SAM" id="MobiDB-lite"/>
    </source>
</evidence>
<accession>A0A2I1CTE3</accession>
<evidence type="ECO:0000313" key="3">
    <source>
        <dbReference type="Proteomes" id="UP000234254"/>
    </source>
</evidence>
<name>A0A2I1CTE3_ASPC2</name>
<evidence type="ECO:0000313" key="2">
    <source>
        <dbReference type="EMBL" id="PKY00906.1"/>
    </source>
</evidence>
<organism evidence="2 3">
    <name type="scientific">Aspergillus campestris (strain IBT 28561)</name>
    <dbReference type="NCBI Taxonomy" id="1392248"/>
    <lineage>
        <taxon>Eukaryota</taxon>
        <taxon>Fungi</taxon>
        <taxon>Dikarya</taxon>
        <taxon>Ascomycota</taxon>
        <taxon>Pezizomycotina</taxon>
        <taxon>Eurotiomycetes</taxon>
        <taxon>Eurotiomycetidae</taxon>
        <taxon>Eurotiales</taxon>
        <taxon>Aspergillaceae</taxon>
        <taxon>Aspergillus</taxon>
        <taxon>Aspergillus subgen. Circumdati</taxon>
    </lineage>
</organism>
<gene>
    <name evidence="2" type="ORF">P168DRAFT_66621</name>
</gene>
<keyword evidence="3" id="KW-1185">Reference proteome</keyword>
<feature type="region of interest" description="Disordered" evidence="1">
    <location>
        <begin position="40"/>
        <end position="97"/>
    </location>
</feature>
<protein>
    <submittedName>
        <fullName evidence="2">Uncharacterized protein</fullName>
    </submittedName>
</protein>
<reference evidence="2" key="1">
    <citation type="submission" date="2016-12" db="EMBL/GenBank/DDBJ databases">
        <title>The genomes of Aspergillus section Nigri reveals drivers in fungal speciation.</title>
        <authorList>
            <consortium name="DOE Joint Genome Institute"/>
            <person name="Vesth T.C."/>
            <person name="Nybo J."/>
            <person name="Theobald S."/>
            <person name="Brandl J."/>
            <person name="Frisvad J.C."/>
            <person name="Nielsen K.F."/>
            <person name="Lyhne E.K."/>
            <person name="Kogle M.E."/>
            <person name="Kuo A."/>
            <person name="Riley R."/>
            <person name="Clum A."/>
            <person name="Nolan M."/>
            <person name="Lipzen A."/>
            <person name="Salamov A."/>
            <person name="Henrissat B."/>
            <person name="Wiebenga A."/>
            <person name="De vries R.P."/>
            <person name="Grigoriev I.V."/>
            <person name="Mortensen U.H."/>
            <person name="Andersen M.R."/>
            <person name="Baker S.E."/>
        </authorList>
    </citation>
    <scope>NUCLEOTIDE SEQUENCE</scope>
    <source>
        <strain evidence="2">IBT 28561</strain>
    </source>
</reference>
<comment type="caution">
    <text evidence="2">The sequence shown here is derived from an EMBL/GenBank/DDBJ whole genome shotgun (WGS) entry which is preliminary data.</text>
</comment>
<dbReference type="Proteomes" id="UP000234254">
    <property type="component" value="Unassembled WGS sequence"/>
</dbReference>
<dbReference type="AlphaFoldDB" id="A0A2I1CTE3"/>
<proteinExistence type="predicted"/>